<name>A0A5N5DAB6_9PEZI</name>
<keyword evidence="2" id="KW-0812">Transmembrane</keyword>
<reference evidence="3 4" key="1">
    <citation type="journal article" date="2019" name="Sci. Rep.">
        <title>A multi-omics analysis of the grapevine pathogen Lasiodiplodia theobromae reveals that temperature affects the expression of virulence- and pathogenicity-related genes.</title>
        <authorList>
            <person name="Felix C."/>
            <person name="Meneses R."/>
            <person name="Goncalves M.F.M."/>
            <person name="Tilleman L."/>
            <person name="Duarte A.S."/>
            <person name="Jorrin-Novo J.V."/>
            <person name="Van de Peer Y."/>
            <person name="Deforce D."/>
            <person name="Van Nieuwerburgh F."/>
            <person name="Esteves A.C."/>
            <person name="Alves A."/>
        </authorList>
    </citation>
    <scope>NUCLEOTIDE SEQUENCE [LARGE SCALE GENOMIC DNA]</scope>
    <source>
        <strain evidence="3 4">LA-SOL3</strain>
    </source>
</reference>
<accession>A0A5N5DAB6</accession>
<feature type="transmembrane region" description="Helical" evidence="2">
    <location>
        <begin position="135"/>
        <end position="156"/>
    </location>
</feature>
<dbReference type="OrthoDB" id="3943203at2759"/>
<proteinExistence type="predicted"/>
<evidence type="ECO:0000256" key="2">
    <source>
        <dbReference type="SAM" id="Phobius"/>
    </source>
</evidence>
<feature type="compositionally biased region" description="Basic residues" evidence="1">
    <location>
        <begin position="221"/>
        <end position="230"/>
    </location>
</feature>
<protein>
    <submittedName>
        <fullName evidence="3">Uncharacterized protein</fullName>
    </submittedName>
</protein>
<sequence length="230" mass="24250">MSKPCPLLPQSHNPQLTIIVIVEEIRDIGGDGVLSVVVNGSWTSPCHWQYCQQANEAIFVDSGHVRITNQRVTPAITWKPSATGTACGIQPTTITNSAGQTITTTLAAATPTNTPASASASATACPTPAPLSTGAGVGVGIGAGLAIAGVFAAIWVPLRRRCLKRVNGPPNGYMQDPSQIALQQQGYYGPKPVEAEGQHRVEMPNDPRIPLWTLSELPSTPHKRSPRLGH</sequence>
<keyword evidence="2" id="KW-0472">Membrane</keyword>
<dbReference type="AlphaFoldDB" id="A0A5N5DAB6"/>
<gene>
    <name evidence="3" type="ORF">DBV05_g7039</name>
</gene>
<organism evidence="3 4">
    <name type="scientific">Lasiodiplodia theobromae</name>
    <dbReference type="NCBI Taxonomy" id="45133"/>
    <lineage>
        <taxon>Eukaryota</taxon>
        <taxon>Fungi</taxon>
        <taxon>Dikarya</taxon>
        <taxon>Ascomycota</taxon>
        <taxon>Pezizomycotina</taxon>
        <taxon>Dothideomycetes</taxon>
        <taxon>Dothideomycetes incertae sedis</taxon>
        <taxon>Botryosphaeriales</taxon>
        <taxon>Botryosphaeriaceae</taxon>
        <taxon>Lasiodiplodia</taxon>
    </lineage>
</organism>
<feature type="region of interest" description="Disordered" evidence="1">
    <location>
        <begin position="190"/>
        <end position="230"/>
    </location>
</feature>
<keyword evidence="4" id="KW-1185">Reference proteome</keyword>
<evidence type="ECO:0000313" key="3">
    <source>
        <dbReference type="EMBL" id="KAB2574340.1"/>
    </source>
</evidence>
<keyword evidence="2" id="KW-1133">Transmembrane helix</keyword>
<dbReference type="Proteomes" id="UP000325902">
    <property type="component" value="Unassembled WGS sequence"/>
</dbReference>
<evidence type="ECO:0000256" key="1">
    <source>
        <dbReference type="SAM" id="MobiDB-lite"/>
    </source>
</evidence>
<dbReference type="EMBL" id="VCHE01000045">
    <property type="protein sequence ID" value="KAB2574340.1"/>
    <property type="molecule type" value="Genomic_DNA"/>
</dbReference>
<comment type="caution">
    <text evidence="3">The sequence shown here is derived from an EMBL/GenBank/DDBJ whole genome shotgun (WGS) entry which is preliminary data.</text>
</comment>
<evidence type="ECO:0000313" key="4">
    <source>
        <dbReference type="Proteomes" id="UP000325902"/>
    </source>
</evidence>
<feature type="compositionally biased region" description="Basic and acidic residues" evidence="1">
    <location>
        <begin position="193"/>
        <end position="205"/>
    </location>
</feature>